<dbReference type="Proteomes" id="UP000830375">
    <property type="component" value="Unassembled WGS sequence"/>
</dbReference>
<organism evidence="1 2">
    <name type="scientific">Labeo rohita</name>
    <name type="common">Indian major carp</name>
    <name type="synonym">Cyprinus rohita</name>
    <dbReference type="NCBI Taxonomy" id="84645"/>
    <lineage>
        <taxon>Eukaryota</taxon>
        <taxon>Metazoa</taxon>
        <taxon>Chordata</taxon>
        <taxon>Craniata</taxon>
        <taxon>Vertebrata</taxon>
        <taxon>Euteleostomi</taxon>
        <taxon>Actinopterygii</taxon>
        <taxon>Neopterygii</taxon>
        <taxon>Teleostei</taxon>
        <taxon>Ostariophysi</taxon>
        <taxon>Cypriniformes</taxon>
        <taxon>Cyprinidae</taxon>
        <taxon>Labeoninae</taxon>
        <taxon>Labeonini</taxon>
        <taxon>Labeo</taxon>
    </lineage>
</organism>
<evidence type="ECO:0000313" key="2">
    <source>
        <dbReference type="Proteomes" id="UP000830375"/>
    </source>
</evidence>
<proteinExistence type="predicted"/>
<sequence length="138" mass="15423">MSCASRSAQHCFMSNTPHVFKGMGCGLMQFGVFGLDSVKSLSVMKGNSVTDVPKIQTDDEITWIFGTNMNLIAKISGETKEIDDRPDGRFRDRLKLDHQTGSLTIINIKTEHAGVYEVNISRRSSETEIRFIVTVYSE</sequence>
<comment type="caution">
    <text evidence="1">The sequence shown here is derived from an EMBL/GenBank/DDBJ whole genome shotgun (WGS) entry which is preliminary data.</text>
</comment>
<dbReference type="EMBL" id="JACTAM010000543">
    <property type="protein sequence ID" value="KAI2647172.1"/>
    <property type="molecule type" value="Genomic_DNA"/>
</dbReference>
<dbReference type="PANTHER" id="PTHR21063">
    <property type="entry name" value="LFA-3"/>
    <property type="match status" value="1"/>
</dbReference>
<keyword evidence="2" id="KW-1185">Reference proteome</keyword>
<protein>
    <submittedName>
        <fullName evidence="1">SLAM family member 9</fullName>
    </submittedName>
</protein>
<reference evidence="1 2" key="1">
    <citation type="submission" date="2022-01" db="EMBL/GenBank/DDBJ databases">
        <title>A high-quality chromosome-level genome assembly of rohu carp, Labeo rohita.</title>
        <authorList>
            <person name="Arick M.A. II"/>
            <person name="Hsu C.-Y."/>
            <person name="Magbanua Z."/>
            <person name="Pechanova O."/>
            <person name="Grover C."/>
            <person name="Miller E."/>
            <person name="Thrash A."/>
            <person name="Ezzel L."/>
            <person name="Alam S."/>
            <person name="Benzie J."/>
            <person name="Hamilton M."/>
            <person name="Karsi A."/>
            <person name="Lawrence M.L."/>
            <person name="Peterson D.G."/>
        </authorList>
    </citation>
    <scope>NUCLEOTIDE SEQUENCE [LARGE SCALE GENOMIC DNA]</scope>
    <source>
        <strain evidence="2">BAU-BD-2019</strain>
        <tissue evidence="1">Blood</tissue>
    </source>
</reference>
<dbReference type="Gene3D" id="2.60.40.10">
    <property type="entry name" value="Immunoglobulins"/>
    <property type="match status" value="1"/>
</dbReference>
<accession>A0ABQ8LBA3</accession>
<gene>
    <name evidence="1" type="ORF">H4Q32_029630</name>
</gene>
<dbReference type="InterPro" id="IPR036179">
    <property type="entry name" value="Ig-like_dom_sf"/>
</dbReference>
<name>A0ABQ8LBA3_LABRO</name>
<dbReference type="InterPro" id="IPR013783">
    <property type="entry name" value="Ig-like_fold"/>
</dbReference>
<dbReference type="PANTHER" id="PTHR21063:SF4">
    <property type="entry name" value="CD48 ANTIGEN-RELATED"/>
    <property type="match status" value="1"/>
</dbReference>
<dbReference type="SUPFAM" id="SSF48726">
    <property type="entry name" value="Immunoglobulin"/>
    <property type="match status" value="1"/>
</dbReference>
<evidence type="ECO:0000313" key="1">
    <source>
        <dbReference type="EMBL" id="KAI2647172.1"/>
    </source>
</evidence>